<protein>
    <recommendedName>
        <fullName evidence="3">Kelch motif family protein</fullName>
    </recommendedName>
</protein>
<proteinExistence type="predicted"/>
<dbReference type="OrthoDB" id="45365at2759"/>
<dbReference type="EMBL" id="ASPP01022917">
    <property type="protein sequence ID" value="ETO10973.1"/>
    <property type="molecule type" value="Genomic_DNA"/>
</dbReference>
<dbReference type="SUPFAM" id="SSF50965">
    <property type="entry name" value="Galactose oxidase, central domain"/>
    <property type="match status" value="1"/>
</dbReference>
<organism evidence="1 2">
    <name type="scientific">Reticulomyxa filosa</name>
    <dbReference type="NCBI Taxonomy" id="46433"/>
    <lineage>
        <taxon>Eukaryota</taxon>
        <taxon>Sar</taxon>
        <taxon>Rhizaria</taxon>
        <taxon>Retaria</taxon>
        <taxon>Foraminifera</taxon>
        <taxon>Monothalamids</taxon>
        <taxon>Reticulomyxidae</taxon>
        <taxon>Reticulomyxa</taxon>
    </lineage>
</organism>
<dbReference type="InterPro" id="IPR015915">
    <property type="entry name" value="Kelch-typ_b-propeller"/>
</dbReference>
<dbReference type="AlphaFoldDB" id="X6MAF0"/>
<accession>X6MAF0</accession>
<comment type="caution">
    <text evidence="1">The sequence shown here is derived from an EMBL/GenBank/DDBJ whole genome shotgun (WGS) entry which is preliminary data.</text>
</comment>
<evidence type="ECO:0008006" key="3">
    <source>
        <dbReference type="Google" id="ProtNLM"/>
    </source>
</evidence>
<evidence type="ECO:0000313" key="2">
    <source>
        <dbReference type="Proteomes" id="UP000023152"/>
    </source>
</evidence>
<reference evidence="1 2" key="1">
    <citation type="journal article" date="2013" name="Curr. Biol.">
        <title>The Genome of the Foraminiferan Reticulomyxa filosa.</title>
        <authorList>
            <person name="Glockner G."/>
            <person name="Hulsmann N."/>
            <person name="Schleicher M."/>
            <person name="Noegel A.A."/>
            <person name="Eichinger L."/>
            <person name="Gallinger C."/>
            <person name="Pawlowski J."/>
            <person name="Sierra R."/>
            <person name="Euteneuer U."/>
            <person name="Pillet L."/>
            <person name="Moustafa A."/>
            <person name="Platzer M."/>
            <person name="Groth M."/>
            <person name="Szafranski K."/>
            <person name="Schliwa M."/>
        </authorList>
    </citation>
    <scope>NUCLEOTIDE SEQUENCE [LARGE SCALE GENOMIC DNA]</scope>
</reference>
<dbReference type="InterPro" id="IPR011043">
    <property type="entry name" value="Gal_Oxase/kelch_b-propeller"/>
</dbReference>
<dbReference type="Proteomes" id="UP000023152">
    <property type="component" value="Unassembled WGS sequence"/>
</dbReference>
<evidence type="ECO:0000313" key="1">
    <source>
        <dbReference type="EMBL" id="ETO10973.1"/>
    </source>
</evidence>
<sequence length="379" mass="43861">MLFYKTCSAPFFKKTKNSLKKFCNINNMATEQNQHTVTSSHSQTLKDLSISLPDYQYVLHKHEILICGGYDRRVCYSYHTIKNDYKFICDYPSDVKLNGHCVVKLANKNKKDSNKITLLSFGGSHQHTLMMKYANVWNDDNKLKKLNHYNQWIPFTDNNNHPVYIERDHSNFKGMRALIGGSNNHLLFIAYFIGSISVFDLNTFQFIKHVTLPVQDLIGFPCFVSNSENGQGQEMMKTNKKKNYEMLLFCKEEGLSIEYDEDNNNFQFHKLPVCKDIAPLSDYAYVRVNDTILFFGGYGQSASKSVHQYSIKKKKWITIKNRMLTPLCNCFGILNEDNTYIHIVGGCRSEQSFVTAKVKLSELIDPPQLVSFLFFFFCI</sequence>
<dbReference type="Gene3D" id="2.120.10.80">
    <property type="entry name" value="Kelch-type beta propeller"/>
    <property type="match status" value="1"/>
</dbReference>
<name>X6MAF0_RETFI</name>
<keyword evidence="2" id="KW-1185">Reference proteome</keyword>
<gene>
    <name evidence="1" type="ORF">RFI_26403</name>
</gene>